<dbReference type="GO" id="GO:0005886">
    <property type="term" value="C:plasma membrane"/>
    <property type="evidence" value="ECO:0007669"/>
    <property type="project" value="TreeGrafter"/>
</dbReference>
<dbReference type="Pfam" id="PF05949">
    <property type="entry name" value="DUF881"/>
    <property type="match status" value="1"/>
</dbReference>
<feature type="transmembrane region" description="Helical" evidence="2">
    <location>
        <begin position="27"/>
        <end position="50"/>
    </location>
</feature>
<proteinExistence type="predicted"/>
<dbReference type="EMBL" id="CAEZSO010000035">
    <property type="protein sequence ID" value="CAB4538316.1"/>
    <property type="molecule type" value="Genomic_DNA"/>
</dbReference>
<evidence type="ECO:0000313" key="3">
    <source>
        <dbReference type="EMBL" id="CAB4538316.1"/>
    </source>
</evidence>
<keyword evidence="2" id="KW-0472">Membrane</keyword>
<keyword evidence="2" id="KW-0812">Transmembrane</keyword>
<sequence length="258" mass="26992">MSGSDVSETPIQATDGEQSGGTTRSRIWSIAVPIVAVGAGFLIVSGASTAQGTDLRAERRTELTDLIAARQVQLSARTDAVAGLRSDVTRLSQQGNISDAAASKKLEAQAGMSAVKGPGLTVELNDAPRSVQSALPAGVEPDDVVVHQQDVQGVVNALWSGGAQAMRIMDQRVISTSAVRCVGNTLILQGRVYSPPFRISAIGNQKAMQKALAASPEVAAYRTWVDAVGLGYREIPEKSLTLPGYTGSVKLLEARRAP</sequence>
<protein>
    <submittedName>
        <fullName evidence="3">Unannotated protein</fullName>
    </submittedName>
</protein>
<dbReference type="PANTHER" id="PTHR37313:SF4">
    <property type="entry name" value="CONSERVED MEMBRANE PROTEIN-RELATED"/>
    <property type="match status" value="1"/>
</dbReference>
<dbReference type="Gene3D" id="3.30.70.1880">
    <property type="entry name" value="Protein of unknown function DUF881"/>
    <property type="match status" value="1"/>
</dbReference>
<dbReference type="AlphaFoldDB" id="A0A6J6BH54"/>
<dbReference type="InterPro" id="IPR010273">
    <property type="entry name" value="DUF881"/>
</dbReference>
<gene>
    <name evidence="3" type="ORF">UFOPK1446_00270</name>
</gene>
<name>A0A6J6BH54_9ZZZZ</name>
<organism evidence="3">
    <name type="scientific">freshwater metagenome</name>
    <dbReference type="NCBI Taxonomy" id="449393"/>
    <lineage>
        <taxon>unclassified sequences</taxon>
        <taxon>metagenomes</taxon>
        <taxon>ecological metagenomes</taxon>
    </lineage>
</organism>
<feature type="region of interest" description="Disordered" evidence="1">
    <location>
        <begin position="1"/>
        <end position="22"/>
    </location>
</feature>
<evidence type="ECO:0000256" key="2">
    <source>
        <dbReference type="SAM" id="Phobius"/>
    </source>
</evidence>
<reference evidence="3" key="1">
    <citation type="submission" date="2020-05" db="EMBL/GenBank/DDBJ databases">
        <authorList>
            <person name="Chiriac C."/>
            <person name="Salcher M."/>
            <person name="Ghai R."/>
            <person name="Kavagutti S V."/>
        </authorList>
    </citation>
    <scope>NUCLEOTIDE SEQUENCE</scope>
</reference>
<dbReference type="PANTHER" id="PTHR37313">
    <property type="entry name" value="UPF0749 PROTEIN RV1825"/>
    <property type="match status" value="1"/>
</dbReference>
<accession>A0A6J6BH54</accession>
<evidence type="ECO:0000256" key="1">
    <source>
        <dbReference type="SAM" id="MobiDB-lite"/>
    </source>
</evidence>
<keyword evidence="2" id="KW-1133">Transmembrane helix</keyword>